<comment type="caution">
    <text evidence="2">The sequence shown here is derived from an EMBL/GenBank/DDBJ whole genome shotgun (WGS) entry which is preliminary data.</text>
</comment>
<dbReference type="RefSeq" id="WP_069909607.1">
    <property type="nucleotide sequence ID" value="NZ_LAJE02000167.1"/>
</dbReference>
<feature type="signal peptide" evidence="1">
    <location>
        <begin position="1"/>
        <end position="23"/>
    </location>
</feature>
<feature type="chain" id="PRO_5009190429" evidence="1">
    <location>
        <begin position="24"/>
        <end position="127"/>
    </location>
</feature>
<sequence length="127" mass="13158">MKSRFVLSLAATLLMAAPQLAHAQNMDIVQIISGIGGTEFLHDAGRADSAAGLRVVRLSSLAGAEMNADLLARSLEIKQRDVGYLQGNLVINPLAMSAIRNAGVSLGQIVSIDLAGDGGGVLYADDL</sequence>
<keyword evidence="3" id="KW-1185">Reference proteome</keyword>
<reference evidence="2 3" key="1">
    <citation type="journal article" date="2015" name="Genome Announc.">
        <title>Genome Assemblies of Three Soil-Associated Devosia species: D. insulae, D. limi, and D. soli.</title>
        <authorList>
            <person name="Hassan Y.I."/>
            <person name="Lepp D."/>
            <person name="Zhou T."/>
        </authorList>
    </citation>
    <scope>NUCLEOTIDE SEQUENCE [LARGE SCALE GENOMIC DNA]</scope>
    <source>
        <strain evidence="2 3">DS-56</strain>
    </source>
</reference>
<dbReference type="AlphaFoldDB" id="A0A1E5XRE4"/>
<protein>
    <submittedName>
        <fullName evidence="2">Uncharacterized protein</fullName>
    </submittedName>
</protein>
<name>A0A1E5XRE4_9HYPH</name>
<dbReference type="OrthoDB" id="7950163at2"/>
<gene>
    <name evidence="2" type="ORF">VW23_017435</name>
</gene>
<evidence type="ECO:0000313" key="2">
    <source>
        <dbReference type="EMBL" id="OEO31153.1"/>
    </source>
</evidence>
<accession>A0A1E5XRE4</accession>
<dbReference type="EMBL" id="LAJE02000167">
    <property type="protein sequence ID" value="OEO31153.1"/>
    <property type="molecule type" value="Genomic_DNA"/>
</dbReference>
<evidence type="ECO:0000256" key="1">
    <source>
        <dbReference type="SAM" id="SignalP"/>
    </source>
</evidence>
<organism evidence="2 3">
    <name type="scientific">Devosia insulae DS-56</name>
    <dbReference type="NCBI Taxonomy" id="1116389"/>
    <lineage>
        <taxon>Bacteria</taxon>
        <taxon>Pseudomonadati</taxon>
        <taxon>Pseudomonadota</taxon>
        <taxon>Alphaproteobacteria</taxon>
        <taxon>Hyphomicrobiales</taxon>
        <taxon>Devosiaceae</taxon>
        <taxon>Devosia</taxon>
    </lineage>
</organism>
<proteinExistence type="predicted"/>
<keyword evidence="1" id="KW-0732">Signal</keyword>
<evidence type="ECO:0000313" key="3">
    <source>
        <dbReference type="Proteomes" id="UP000095463"/>
    </source>
</evidence>
<dbReference type="Proteomes" id="UP000095463">
    <property type="component" value="Unassembled WGS sequence"/>
</dbReference>